<accession>A0A448X983</accession>
<dbReference type="GO" id="GO:0016787">
    <property type="term" value="F:hydrolase activity"/>
    <property type="evidence" value="ECO:0007669"/>
    <property type="project" value="UniProtKB-KW"/>
</dbReference>
<evidence type="ECO:0000256" key="1">
    <source>
        <dbReference type="ARBA" id="ARBA00009283"/>
    </source>
</evidence>
<dbReference type="Gene3D" id="3.30.420.150">
    <property type="entry name" value="Exopolyphosphatase. Domain 2"/>
    <property type="match status" value="1"/>
</dbReference>
<gene>
    <name evidence="3" type="ORF">PXEA_LOCUS24862</name>
</gene>
<name>A0A448X983_9PLAT</name>
<evidence type="ECO:0000256" key="2">
    <source>
        <dbReference type="ARBA" id="ARBA00022801"/>
    </source>
</evidence>
<dbReference type="InterPro" id="IPR000407">
    <property type="entry name" value="GDA1_CD39_NTPase"/>
</dbReference>
<dbReference type="AlphaFoldDB" id="A0A448X983"/>
<dbReference type="Pfam" id="PF01150">
    <property type="entry name" value="GDA1_CD39"/>
    <property type="match status" value="1"/>
</dbReference>
<sequence length="112" mass="12837">MFLFPFLPKSIIKHWIKHFSGFPLQGTGLIAHCIIAQQPLLGKNRSCSTPPCSIAGKHQPAIRFDQMAFYGLSEYYYIVRDLLGELSVPYLRLTLHNRAQVCRTFFLKNLVP</sequence>
<dbReference type="EMBL" id="CAAALY010122140">
    <property type="protein sequence ID" value="VEL31422.1"/>
    <property type="molecule type" value="Genomic_DNA"/>
</dbReference>
<comment type="caution">
    <text evidence="3">The sequence shown here is derived from an EMBL/GenBank/DDBJ whole genome shotgun (WGS) entry which is preliminary data.</text>
</comment>
<dbReference type="Proteomes" id="UP000784294">
    <property type="component" value="Unassembled WGS sequence"/>
</dbReference>
<keyword evidence="2" id="KW-0378">Hydrolase</keyword>
<proteinExistence type="inferred from homology"/>
<evidence type="ECO:0000313" key="4">
    <source>
        <dbReference type="Proteomes" id="UP000784294"/>
    </source>
</evidence>
<reference evidence="3" key="1">
    <citation type="submission" date="2018-11" db="EMBL/GenBank/DDBJ databases">
        <authorList>
            <consortium name="Pathogen Informatics"/>
        </authorList>
    </citation>
    <scope>NUCLEOTIDE SEQUENCE</scope>
</reference>
<comment type="similarity">
    <text evidence="1">Belongs to the GDA1/CD39 NTPase family.</text>
</comment>
<keyword evidence="4" id="KW-1185">Reference proteome</keyword>
<organism evidence="3 4">
    <name type="scientific">Protopolystoma xenopodis</name>
    <dbReference type="NCBI Taxonomy" id="117903"/>
    <lineage>
        <taxon>Eukaryota</taxon>
        <taxon>Metazoa</taxon>
        <taxon>Spiralia</taxon>
        <taxon>Lophotrochozoa</taxon>
        <taxon>Platyhelminthes</taxon>
        <taxon>Monogenea</taxon>
        <taxon>Polyopisthocotylea</taxon>
        <taxon>Polystomatidea</taxon>
        <taxon>Polystomatidae</taxon>
        <taxon>Protopolystoma</taxon>
    </lineage>
</organism>
<evidence type="ECO:0000313" key="3">
    <source>
        <dbReference type="EMBL" id="VEL31422.1"/>
    </source>
</evidence>
<protein>
    <submittedName>
        <fullName evidence="3">Uncharacterized protein</fullName>
    </submittedName>
</protein>